<organism evidence="3 4">
    <name type="scientific">Mycena sanguinolenta</name>
    <dbReference type="NCBI Taxonomy" id="230812"/>
    <lineage>
        <taxon>Eukaryota</taxon>
        <taxon>Fungi</taxon>
        <taxon>Dikarya</taxon>
        <taxon>Basidiomycota</taxon>
        <taxon>Agaricomycotina</taxon>
        <taxon>Agaricomycetes</taxon>
        <taxon>Agaricomycetidae</taxon>
        <taxon>Agaricales</taxon>
        <taxon>Marasmiineae</taxon>
        <taxon>Mycenaceae</taxon>
        <taxon>Mycena</taxon>
    </lineage>
</organism>
<proteinExistence type="predicted"/>
<accession>A0A8H6Y0A9</accession>
<keyword evidence="4" id="KW-1185">Reference proteome</keyword>
<dbReference type="GO" id="GO:0006325">
    <property type="term" value="P:chromatin organization"/>
    <property type="evidence" value="ECO:0007669"/>
    <property type="project" value="UniProtKB-ARBA"/>
</dbReference>
<dbReference type="EMBL" id="JACAZH010000013">
    <property type="protein sequence ID" value="KAF7351660.1"/>
    <property type="molecule type" value="Genomic_DNA"/>
</dbReference>
<reference evidence="3" key="1">
    <citation type="submission" date="2020-05" db="EMBL/GenBank/DDBJ databases">
        <title>Mycena genomes resolve the evolution of fungal bioluminescence.</title>
        <authorList>
            <person name="Tsai I.J."/>
        </authorList>
    </citation>
    <scope>NUCLEOTIDE SEQUENCE</scope>
    <source>
        <strain evidence="3">160909Yilan</strain>
    </source>
</reference>
<protein>
    <submittedName>
        <fullName evidence="3">Uncharacterized protein</fullName>
    </submittedName>
</protein>
<evidence type="ECO:0000256" key="1">
    <source>
        <dbReference type="ARBA" id="ARBA00023117"/>
    </source>
</evidence>
<dbReference type="AlphaFoldDB" id="A0A8H6Y0A9"/>
<comment type="caution">
    <text evidence="3">The sequence shown here is derived from an EMBL/GenBank/DDBJ whole genome shotgun (WGS) entry which is preliminary data.</text>
</comment>
<evidence type="ECO:0000256" key="2">
    <source>
        <dbReference type="SAM" id="MobiDB-lite"/>
    </source>
</evidence>
<dbReference type="Gene3D" id="1.20.920.10">
    <property type="entry name" value="Bromodomain-like"/>
    <property type="match status" value="1"/>
</dbReference>
<keyword evidence="1" id="KW-0103">Bromodomain</keyword>
<evidence type="ECO:0000313" key="4">
    <source>
        <dbReference type="Proteomes" id="UP000623467"/>
    </source>
</evidence>
<evidence type="ECO:0000313" key="3">
    <source>
        <dbReference type="EMBL" id="KAF7351660.1"/>
    </source>
</evidence>
<dbReference type="InterPro" id="IPR036427">
    <property type="entry name" value="Bromodomain-like_sf"/>
</dbReference>
<gene>
    <name evidence="3" type="ORF">MSAN_01598700</name>
</gene>
<sequence>MTRKSCAFNTEGSMVYKAGIRLQDFFDEKWRDLPFRGKKEKPDAVPESDVAPFTPDQLQGQHDPEPSALDDLATQLEQLNLSKVDVSPSPQVFPIPLILFSYR</sequence>
<name>A0A8H6Y0A9_9AGAR</name>
<dbReference type="Proteomes" id="UP000623467">
    <property type="component" value="Unassembled WGS sequence"/>
</dbReference>
<feature type="region of interest" description="Disordered" evidence="2">
    <location>
        <begin position="36"/>
        <end position="68"/>
    </location>
</feature>